<feature type="binding site" evidence="9">
    <location>
        <position position="125"/>
    </location>
    <ligand>
        <name>Cu cation</name>
        <dbReference type="ChEBI" id="CHEBI:23378"/>
    </ligand>
</feature>
<dbReference type="SUPFAM" id="SSF49503">
    <property type="entry name" value="Cupredoxins"/>
    <property type="match status" value="1"/>
</dbReference>
<dbReference type="InterPro" id="IPR000923">
    <property type="entry name" value="BlueCu_1"/>
</dbReference>
<dbReference type="Proteomes" id="UP000244727">
    <property type="component" value="Chromosome"/>
</dbReference>
<dbReference type="PROSITE" id="PS00196">
    <property type="entry name" value="COPPER_BLUE"/>
    <property type="match status" value="1"/>
</dbReference>
<proteinExistence type="inferred from homology"/>
<organism evidence="12 13">
    <name type="scientific">Halococcoides cellulosivorans</name>
    <dbReference type="NCBI Taxonomy" id="1679096"/>
    <lineage>
        <taxon>Archaea</taxon>
        <taxon>Methanobacteriati</taxon>
        <taxon>Methanobacteriota</taxon>
        <taxon>Stenosarchaea group</taxon>
        <taxon>Halobacteria</taxon>
        <taxon>Halobacteriales</taxon>
        <taxon>Haloarculaceae</taxon>
        <taxon>Halococcoides</taxon>
    </lineage>
</organism>
<dbReference type="KEGG" id="harc:HARCEL1_06945"/>
<dbReference type="InterPro" id="IPR001235">
    <property type="entry name" value="Copper_blue_Plastocyanin"/>
</dbReference>
<dbReference type="GeneID" id="36512230"/>
<evidence type="ECO:0000256" key="1">
    <source>
        <dbReference type="ARBA" id="ARBA00004170"/>
    </source>
</evidence>
<dbReference type="Pfam" id="PF00127">
    <property type="entry name" value="Copper-bind"/>
    <property type="match status" value="1"/>
</dbReference>
<dbReference type="PANTHER" id="PTHR34192">
    <property type="entry name" value="PLASTOCYANIN MAJOR ISOFORM, CHLOROPLASTIC-RELATED"/>
    <property type="match status" value="1"/>
</dbReference>
<keyword evidence="4 9" id="KW-0479">Metal-binding</keyword>
<keyword evidence="6 9" id="KW-0186">Copper</keyword>
<evidence type="ECO:0000256" key="6">
    <source>
        <dbReference type="ARBA" id="ARBA00023008"/>
    </source>
</evidence>
<dbReference type="RefSeq" id="WP_108381829.1">
    <property type="nucleotide sequence ID" value="NZ_CP028858.1"/>
</dbReference>
<keyword evidence="3" id="KW-0813">Transport</keyword>
<comment type="cofactor">
    <cofactor evidence="9">
        <name>Cu(2+)</name>
        <dbReference type="ChEBI" id="CHEBI:29036"/>
    </cofactor>
    <text evidence="9">The crystal structure with reduced Cu(1+) has also been determined.</text>
</comment>
<comment type="subcellular location">
    <subcellularLocation>
        <location evidence="1">Membrane</location>
        <topology evidence="1">Peripheral membrane protein</topology>
    </subcellularLocation>
</comment>
<feature type="domain" description="Blue (type 1) copper" evidence="11">
    <location>
        <begin position="46"/>
        <end position="138"/>
    </location>
</feature>
<dbReference type="InterPro" id="IPR028871">
    <property type="entry name" value="BlueCu_1_BS"/>
</dbReference>
<evidence type="ECO:0000313" key="12">
    <source>
        <dbReference type="EMBL" id="AWB27460.1"/>
    </source>
</evidence>
<name>A0A2R4X0Y7_9EURY</name>
<dbReference type="GO" id="GO:0005507">
    <property type="term" value="F:copper ion binding"/>
    <property type="evidence" value="ECO:0007669"/>
    <property type="project" value="InterPro"/>
</dbReference>
<dbReference type="PRINTS" id="PR00157">
    <property type="entry name" value="PLASTOCYANIN"/>
</dbReference>
<evidence type="ECO:0000256" key="8">
    <source>
        <dbReference type="ARBA" id="ARBA00023136"/>
    </source>
</evidence>
<dbReference type="GO" id="GO:0016020">
    <property type="term" value="C:membrane"/>
    <property type="evidence" value="ECO:0007669"/>
    <property type="project" value="UniProtKB-SubCell"/>
</dbReference>
<keyword evidence="7" id="KW-0793">Thylakoid</keyword>
<dbReference type="AlphaFoldDB" id="A0A2R4X0Y7"/>
<gene>
    <name evidence="12" type="ORF">HARCEL1_06945</name>
</gene>
<protein>
    <submittedName>
        <fullName evidence="12">Halocyanin</fullName>
    </submittedName>
</protein>
<keyword evidence="10" id="KW-0812">Transmembrane</keyword>
<dbReference type="CDD" id="cd04220">
    <property type="entry name" value="Halocyanin"/>
    <property type="match status" value="1"/>
</dbReference>
<keyword evidence="8 10" id="KW-0472">Membrane</keyword>
<evidence type="ECO:0000256" key="2">
    <source>
        <dbReference type="ARBA" id="ARBA00005338"/>
    </source>
</evidence>
<keyword evidence="10" id="KW-1133">Transmembrane helix</keyword>
<dbReference type="EMBL" id="CP028858">
    <property type="protein sequence ID" value="AWB27460.1"/>
    <property type="molecule type" value="Genomic_DNA"/>
</dbReference>
<comment type="similarity">
    <text evidence="2">Belongs to the plastocyanin family.</text>
</comment>
<dbReference type="InterPro" id="IPR002387">
    <property type="entry name" value="Plastocyanin"/>
</dbReference>
<dbReference type="PANTHER" id="PTHR34192:SF10">
    <property type="entry name" value="PLASTOCYANIN MAJOR ISOFORM, CHLOROPLASTIC-RELATED"/>
    <property type="match status" value="1"/>
</dbReference>
<evidence type="ECO:0000259" key="11">
    <source>
        <dbReference type="Pfam" id="PF00127"/>
    </source>
</evidence>
<dbReference type="InterPro" id="IPR008972">
    <property type="entry name" value="Cupredoxin"/>
</dbReference>
<evidence type="ECO:0000256" key="4">
    <source>
        <dbReference type="ARBA" id="ARBA00022723"/>
    </source>
</evidence>
<reference evidence="12 13" key="1">
    <citation type="submission" date="2018-04" db="EMBL/GenBank/DDBJ databases">
        <title>Halococcoides cellulosivorans gen. nov., sp. nov., an extremely halophilic cellulose-utilizing haloarchaeon from hypersaline lakes.</title>
        <authorList>
            <person name="Sorokin D.Y."/>
            <person name="Toshchakov S.V."/>
            <person name="Samarov N.I."/>
            <person name="Korzhenkov A."/>
            <person name="Kublanov I.V."/>
        </authorList>
    </citation>
    <scope>NUCLEOTIDE SEQUENCE [LARGE SCALE GENOMIC DNA]</scope>
    <source>
        <strain evidence="12 13">HArcel1</strain>
    </source>
</reference>
<dbReference type="PRINTS" id="PR00156">
    <property type="entry name" value="COPPERBLUE"/>
</dbReference>
<evidence type="ECO:0000256" key="9">
    <source>
        <dbReference type="PIRSR" id="PIRSR602387-1"/>
    </source>
</evidence>
<feature type="transmembrane region" description="Helical" evidence="10">
    <location>
        <begin position="183"/>
        <end position="204"/>
    </location>
</feature>
<keyword evidence="5" id="KW-0249">Electron transport</keyword>
<sequence length="227" mass="23805">MRRRAFLATVGSAATVGAGVGAAQDADDPRAGSGTADDPYVIGMYTDGTDFYFDPVGLYVEPGDTVRWVNESGSHSATAYTEDNQGASTRRIPEAADSWDSTVFEESGASYDYTFEEPGTYDYYCIPHKGLGMVGRIVCEEPGGPATESDPPDDVGSGIWPPAEAITENLSLSYPYVPESGGGGLPLLAIAGVGLFGLGAAYLFSEYDIGSGRYGEEAPDDTETGLE</sequence>
<feature type="binding site" evidence="9">
    <location>
        <position position="128"/>
    </location>
    <ligand>
        <name>Cu cation</name>
        <dbReference type="ChEBI" id="CHEBI:23378"/>
    </ligand>
</feature>
<feature type="binding site" evidence="9">
    <location>
        <position position="133"/>
    </location>
    <ligand>
        <name>Cu cation</name>
        <dbReference type="ChEBI" id="CHEBI:23378"/>
    </ligand>
</feature>
<dbReference type="GO" id="GO:0009055">
    <property type="term" value="F:electron transfer activity"/>
    <property type="evidence" value="ECO:0007669"/>
    <property type="project" value="InterPro"/>
</dbReference>
<evidence type="ECO:0000256" key="5">
    <source>
        <dbReference type="ARBA" id="ARBA00022982"/>
    </source>
</evidence>
<dbReference type="Gene3D" id="2.60.40.420">
    <property type="entry name" value="Cupredoxins - blue copper proteins"/>
    <property type="match status" value="1"/>
</dbReference>
<evidence type="ECO:0000256" key="10">
    <source>
        <dbReference type="SAM" id="Phobius"/>
    </source>
</evidence>
<accession>A0A2R4X0Y7</accession>
<evidence type="ECO:0000256" key="7">
    <source>
        <dbReference type="ARBA" id="ARBA00023078"/>
    </source>
</evidence>
<evidence type="ECO:0000313" key="13">
    <source>
        <dbReference type="Proteomes" id="UP000244727"/>
    </source>
</evidence>
<evidence type="ECO:0000256" key="3">
    <source>
        <dbReference type="ARBA" id="ARBA00022448"/>
    </source>
</evidence>
<keyword evidence="13" id="KW-1185">Reference proteome</keyword>